<organism evidence="1 2">
    <name type="scientific">Fusarium venenatum</name>
    <dbReference type="NCBI Taxonomy" id="56646"/>
    <lineage>
        <taxon>Eukaryota</taxon>
        <taxon>Fungi</taxon>
        <taxon>Dikarya</taxon>
        <taxon>Ascomycota</taxon>
        <taxon>Pezizomycotina</taxon>
        <taxon>Sordariomycetes</taxon>
        <taxon>Hypocreomycetidae</taxon>
        <taxon>Hypocreales</taxon>
        <taxon>Nectriaceae</taxon>
        <taxon>Fusarium</taxon>
    </lineage>
</organism>
<protein>
    <submittedName>
        <fullName evidence="1">Uncharacterized protein</fullName>
    </submittedName>
</protein>
<dbReference type="InterPro" id="IPR053204">
    <property type="entry name" value="Oxopyrrolidines_Biosynth-assoc"/>
</dbReference>
<dbReference type="AlphaFoldDB" id="A0A2L2TD55"/>
<dbReference type="Proteomes" id="UP000245910">
    <property type="component" value="Chromosome III"/>
</dbReference>
<evidence type="ECO:0000313" key="2">
    <source>
        <dbReference type="Proteomes" id="UP000245910"/>
    </source>
</evidence>
<dbReference type="PANTHER" id="PTHR38797">
    <property type="entry name" value="NUCLEAR PORE COMPLEX PROTEIN NUP85-RELATED"/>
    <property type="match status" value="1"/>
</dbReference>
<dbReference type="EMBL" id="LN649231">
    <property type="protein sequence ID" value="CEI67889.1"/>
    <property type="molecule type" value="Genomic_DNA"/>
</dbReference>
<proteinExistence type="predicted"/>
<sequence length="167" mass="18772">MCQIALIIFRSTFGEQRELGADGQSGDEDKTRVMRDLTISQLLPSVLVWIKEAGHNIIQLSDVSWNDCPNPVSHGGTFLGQSSLGKRCPNGFPPWRWMYWLKLLHEIRDEANKSSEIHLEVYAAEAIDAIVSNVEERNSEILRAYQNGGEDLHQDQHLSCLNGLARG</sequence>
<keyword evidence="2" id="KW-1185">Reference proteome</keyword>
<dbReference type="InterPro" id="IPR022085">
    <property type="entry name" value="OpdG"/>
</dbReference>
<name>A0A2L2TD55_9HYPO</name>
<dbReference type="Pfam" id="PF12311">
    <property type="entry name" value="DUF3632"/>
    <property type="match status" value="1"/>
</dbReference>
<accession>A0A2L2TD55</accession>
<dbReference type="PANTHER" id="PTHR38797:SF7">
    <property type="entry name" value="TRANSCRIPTION FACTOR DOMAIN-CONTAINING PROTEIN"/>
    <property type="match status" value="1"/>
</dbReference>
<evidence type="ECO:0000313" key="1">
    <source>
        <dbReference type="EMBL" id="CEI67889.1"/>
    </source>
</evidence>
<reference evidence="2" key="1">
    <citation type="submission" date="2014-10" db="EMBL/GenBank/DDBJ databases">
        <authorList>
            <person name="King R."/>
        </authorList>
    </citation>
    <scope>NUCLEOTIDE SEQUENCE [LARGE SCALE GENOMIC DNA]</scope>
    <source>
        <strain evidence="2">A3/5</strain>
    </source>
</reference>